<dbReference type="NCBIfam" id="NF002172">
    <property type="entry name" value="PRK01018.1"/>
    <property type="match status" value="1"/>
</dbReference>
<evidence type="ECO:0000259" key="7">
    <source>
        <dbReference type="Pfam" id="PF01248"/>
    </source>
</evidence>
<evidence type="ECO:0000256" key="6">
    <source>
        <dbReference type="SAM" id="MobiDB-lite"/>
    </source>
</evidence>
<comment type="caution">
    <text evidence="8">The sequence shown here is derived from an EMBL/GenBank/DDBJ whole genome shotgun (WGS) entry which is preliminary data.</text>
</comment>
<dbReference type="GO" id="GO:0005840">
    <property type="term" value="C:ribosome"/>
    <property type="evidence" value="ECO:0007669"/>
    <property type="project" value="UniProtKB-KW"/>
</dbReference>
<dbReference type="InterPro" id="IPR022991">
    <property type="entry name" value="Ribosomal_eL30_CS"/>
</dbReference>
<comment type="similarity">
    <text evidence="1">Belongs to the eukaryotic ribosomal protein eL30 family.</text>
</comment>
<dbReference type="Pfam" id="PF01248">
    <property type="entry name" value="Ribosomal_L7Ae"/>
    <property type="match status" value="1"/>
</dbReference>
<dbReference type="InterPro" id="IPR004038">
    <property type="entry name" value="Ribosomal_eL8/eL30/eS12/Gad45"/>
</dbReference>
<dbReference type="Proteomes" id="UP001159641">
    <property type="component" value="Unassembled WGS sequence"/>
</dbReference>
<feature type="compositionally biased region" description="Low complexity" evidence="6">
    <location>
        <begin position="187"/>
        <end position="199"/>
    </location>
</feature>
<dbReference type="Gene3D" id="3.30.1330.30">
    <property type="match status" value="1"/>
</dbReference>
<keyword evidence="3" id="KW-0687">Ribonucleoprotein</keyword>
<evidence type="ECO:0000256" key="5">
    <source>
        <dbReference type="ARBA" id="ARBA00035336"/>
    </source>
</evidence>
<reference evidence="8 9" key="1">
    <citation type="submission" date="2022-11" db="EMBL/GenBank/DDBJ databases">
        <title>Whole genome sequence of Eschrichtius robustus ER-17-0199.</title>
        <authorList>
            <person name="Bruniche-Olsen A."/>
            <person name="Black A.N."/>
            <person name="Fields C.J."/>
            <person name="Walden K."/>
            <person name="Dewoody J.A."/>
        </authorList>
    </citation>
    <scope>NUCLEOTIDE SEQUENCE [LARGE SCALE GENOMIC DNA]</scope>
    <source>
        <strain evidence="8">ER-17-0199</strain>
        <tissue evidence="8">Blubber</tissue>
    </source>
</reference>
<keyword evidence="2" id="KW-0689">Ribosomal protein</keyword>
<proteinExistence type="inferred from homology"/>
<dbReference type="FunFam" id="3.30.1330.30:FF:000001">
    <property type="entry name" value="60S ribosomal protein L30"/>
    <property type="match status" value="1"/>
</dbReference>
<accession>A0AB34I108</accession>
<dbReference type="InterPro" id="IPR039109">
    <property type="entry name" value="Ribosomal_eL30-like"/>
</dbReference>
<evidence type="ECO:0000313" key="8">
    <source>
        <dbReference type="EMBL" id="KAJ8796670.1"/>
    </source>
</evidence>
<feature type="domain" description="Ribosomal protein eL8/eL30/eS12/Gadd45" evidence="7">
    <location>
        <begin position="13"/>
        <end position="104"/>
    </location>
</feature>
<dbReference type="PANTHER" id="PTHR11449">
    <property type="entry name" value="RIBOSOMAL PROTEIN L30"/>
    <property type="match status" value="1"/>
</dbReference>
<dbReference type="InterPro" id="IPR029064">
    <property type="entry name" value="Ribosomal_eL30-like_sf"/>
</dbReference>
<gene>
    <name evidence="8" type="ORF">J1605_017773</name>
</gene>
<sequence length="249" mass="27420">MVAAKKKKKSLESINSGLQLIMKSGKYVLGYKLTLKMIRQGKAKLVILANCPALKKSEIEYYAMLAKTGVHHYSGNNIELGRVCRKYYRVYTLAIIDPGDTDIIKSMPAQTGERASQGGERLPQDRCRRTEISAPLCPCEAERRACAGRLVGQLDLTFLSAPGAPLTKQPEEKRQEEDGLPDSWRNSGSRLSVSLGSGSTTWRSVLQRVGGPSTPGRLDQQRRERRRSPPQLRSSAPTVGPCPTQQAVP</sequence>
<evidence type="ECO:0000313" key="9">
    <source>
        <dbReference type="Proteomes" id="UP001159641"/>
    </source>
</evidence>
<dbReference type="PROSITE" id="PS00709">
    <property type="entry name" value="RIBOSOMAL_L30E_1"/>
    <property type="match status" value="1"/>
</dbReference>
<protein>
    <recommendedName>
        <fullName evidence="4">Large ribosomal subunit protein eL30</fullName>
    </recommendedName>
    <alternativeName>
        <fullName evidence="5">60S ribosomal protein L30</fullName>
    </alternativeName>
</protein>
<dbReference type="AlphaFoldDB" id="A0AB34I108"/>
<evidence type="ECO:0000256" key="1">
    <source>
        <dbReference type="ARBA" id="ARBA00007326"/>
    </source>
</evidence>
<dbReference type="GO" id="GO:0003723">
    <property type="term" value="F:RNA binding"/>
    <property type="evidence" value="ECO:0007669"/>
    <property type="project" value="InterPro"/>
</dbReference>
<organism evidence="8 9">
    <name type="scientific">Eschrichtius robustus</name>
    <name type="common">California gray whale</name>
    <name type="synonym">Eschrichtius gibbosus</name>
    <dbReference type="NCBI Taxonomy" id="9764"/>
    <lineage>
        <taxon>Eukaryota</taxon>
        <taxon>Metazoa</taxon>
        <taxon>Chordata</taxon>
        <taxon>Craniata</taxon>
        <taxon>Vertebrata</taxon>
        <taxon>Euteleostomi</taxon>
        <taxon>Mammalia</taxon>
        <taxon>Eutheria</taxon>
        <taxon>Laurasiatheria</taxon>
        <taxon>Artiodactyla</taxon>
        <taxon>Whippomorpha</taxon>
        <taxon>Cetacea</taxon>
        <taxon>Mysticeti</taxon>
        <taxon>Eschrichtiidae</taxon>
        <taxon>Eschrichtius</taxon>
    </lineage>
</organism>
<evidence type="ECO:0000256" key="2">
    <source>
        <dbReference type="ARBA" id="ARBA00022980"/>
    </source>
</evidence>
<keyword evidence="9" id="KW-1185">Reference proteome</keyword>
<name>A0AB34I108_ESCRO</name>
<dbReference type="EMBL" id="JAIQCJ010000343">
    <property type="protein sequence ID" value="KAJ8796670.1"/>
    <property type="molecule type" value="Genomic_DNA"/>
</dbReference>
<evidence type="ECO:0000256" key="3">
    <source>
        <dbReference type="ARBA" id="ARBA00023274"/>
    </source>
</evidence>
<dbReference type="SUPFAM" id="SSF55315">
    <property type="entry name" value="L30e-like"/>
    <property type="match status" value="1"/>
</dbReference>
<evidence type="ECO:0000256" key="4">
    <source>
        <dbReference type="ARBA" id="ARBA00035231"/>
    </source>
</evidence>
<dbReference type="GO" id="GO:1990904">
    <property type="term" value="C:ribonucleoprotein complex"/>
    <property type="evidence" value="ECO:0007669"/>
    <property type="project" value="UniProtKB-KW"/>
</dbReference>
<feature type="region of interest" description="Disordered" evidence="6">
    <location>
        <begin position="162"/>
        <end position="249"/>
    </location>
</feature>
<feature type="region of interest" description="Disordered" evidence="6">
    <location>
        <begin position="108"/>
        <end position="127"/>
    </location>
</feature>